<name>A0A068WRM3_ECHGR</name>
<dbReference type="WBParaSite" id="EgrG_002031600">
    <property type="protein sequence ID" value="EgrG_002031600"/>
    <property type="gene ID" value="EgrG_002031600"/>
</dbReference>
<reference evidence="4" key="3">
    <citation type="submission" date="2020-10" db="UniProtKB">
        <authorList>
            <consortium name="WormBaseParasite"/>
        </authorList>
    </citation>
    <scope>IDENTIFICATION</scope>
</reference>
<evidence type="ECO:0000256" key="1">
    <source>
        <dbReference type="SAM" id="MobiDB-lite"/>
    </source>
</evidence>
<reference evidence="2 3" key="1">
    <citation type="journal article" date="2013" name="Nature">
        <title>The genomes of four tapeworm species reveal adaptations to parasitism.</title>
        <authorList>
            <person name="Tsai I.J."/>
            <person name="Zarowiecki M."/>
            <person name="Holroyd N."/>
            <person name="Garciarrubio A."/>
            <person name="Sanchez-Flores A."/>
            <person name="Brooks K.L."/>
            <person name="Tracey A."/>
            <person name="Bobes R.J."/>
            <person name="Fragoso G."/>
            <person name="Sciutto E."/>
            <person name="Aslett M."/>
            <person name="Beasley H."/>
            <person name="Bennett H.M."/>
            <person name="Cai J."/>
            <person name="Camicia F."/>
            <person name="Clark R."/>
            <person name="Cucher M."/>
            <person name="De Silva N."/>
            <person name="Day T.A."/>
            <person name="Deplazes P."/>
            <person name="Estrada K."/>
            <person name="Fernandez C."/>
            <person name="Holland P.W."/>
            <person name="Hou J."/>
            <person name="Hu S."/>
            <person name="Huckvale T."/>
            <person name="Hung S.S."/>
            <person name="Kamenetzky L."/>
            <person name="Keane J.A."/>
            <person name="Kiss F."/>
            <person name="Koziol U."/>
            <person name="Lambert O."/>
            <person name="Liu K."/>
            <person name="Luo X."/>
            <person name="Luo Y."/>
            <person name="Macchiaroli N."/>
            <person name="Nichol S."/>
            <person name="Paps J."/>
            <person name="Parkinson J."/>
            <person name="Pouchkina-Stantcheva N."/>
            <person name="Riddiford N."/>
            <person name="Rosenzvit M."/>
            <person name="Salinas G."/>
            <person name="Wasmuth J.D."/>
            <person name="Zamanian M."/>
            <person name="Zheng Y."/>
            <person name="Cai X."/>
            <person name="Soberon X."/>
            <person name="Olson P.D."/>
            <person name="Laclette J.P."/>
            <person name="Brehm K."/>
            <person name="Berriman M."/>
            <person name="Garciarrubio A."/>
            <person name="Bobes R.J."/>
            <person name="Fragoso G."/>
            <person name="Sanchez-Flores A."/>
            <person name="Estrada K."/>
            <person name="Cevallos M.A."/>
            <person name="Morett E."/>
            <person name="Gonzalez V."/>
            <person name="Portillo T."/>
            <person name="Ochoa-Leyva A."/>
            <person name="Jose M.V."/>
            <person name="Sciutto E."/>
            <person name="Landa A."/>
            <person name="Jimenez L."/>
            <person name="Valdes V."/>
            <person name="Carrero J.C."/>
            <person name="Larralde C."/>
            <person name="Morales-Montor J."/>
            <person name="Limon-Lason J."/>
            <person name="Soberon X."/>
            <person name="Laclette J.P."/>
        </authorList>
    </citation>
    <scope>NUCLEOTIDE SEQUENCE [LARGE SCALE GENOMIC DNA]</scope>
</reference>
<evidence type="ECO:0000313" key="4">
    <source>
        <dbReference type="WBParaSite" id="EgrG_002031600"/>
    </source>
</evidence>
<dbReference type="Proteomes" id="UP000492820">
    <property type="component" value="Unassembled WGS sequence"/>
</dbReference>
<evidence type="ECO:0000313" key="2">
    <source>
        <dbReference type="EMBL" id="CDS22465.1"/>
    </source>
</evidence>
<feature type="region of interest" description="Disordered" evidence="1">
    <location>
        <begin position="34"/>
        <end position="55"/>
    </location>
</feature>
<reference evidence="2" key="2">
    <citation type="submission" date="2014-06" db="EMBL/GenBank/DDBJ databases">
        <authorList>
            <person name="Aslett M."/>
        </authorList>
    </citation>
    <scope>NUCLEOTIDE SEQUENCE</scope>
</reference>
<proteinExistence type="predicted"/>
<dbReference type="AlphaFoldDB" id="A0A068WRM3"/>
<accession>A0A068WRM3</accession>
<sequence>MCQWCVLGDCLCGGCKIKLGAVAGRTDEGFVVVDDDDDDDDGDDGRGRGRGRGRRHRRRRRALSCTLMSCAVL</sequence>
<organism evidence="2">
    <name type="scientific">Echinococcus granulosus</name>
    <name type="common">Hydatid tapeworm</name>
    <dbReference type="NCBI Taxonomy" id="6210"/>
    <lineage>
        <taxon>Eukaryota</taxon>
        <taxon>Metazoa</taxon>
        <taxon>Spiralia</taxon>
        <taxon>Lophotrochozoa</taxon>
        <taxon>Platyhelminthes</taxon>
        <taxon>Cestoda</taxon>
        <taxon>Eucestoda</taxon>
        <taxon>Cyclophyllidea</taxon>
        <taxon>Taeniidae</taxon>
        <taxon>Echinococcus</taxon>
        <taxon>Echinococcus granulosus group</taxon>
    </lineage>
</organism>
<gene>
    <name evidence="2" type="ORF">EgrG_002031600</name>
</gene>
<evidence type="ECO:0000313" key="3">
    <source>
        <dbReference type="Proteomes" id="UP000492820"/>
    </source>
</evidence>
<protein>
    <submittedName>
        <fullName evidence="2 4">Pfam-B_14132 domain containing protein</fullName>
    </submittedName>
</protein>
<feature type="compositionally biased region" description="Acidic residues" evidence="1">
    <location>
        <begin position="34"/>
        <end position="43"/>
    </location>
</feature>
<dbReference type="EMBL" id="LK028587">
    <property type="protein sequence ID" value="CDS22465.1"/>
    <property type="molecule type" value="Genomic_DNA"/>
</dbReference>